<name>A0AAV5BWL1_ELECO</name>
<comment type="cofactor">
    <cofactor evidence="1">
        <name>heme</name>
        <dbReference type="ChEBI" id="CHEBI:30413"/>
    </cofactor>
</comment>
<reference evidence="12" key="1">
    <citation type="journal article" date="2018" name="DNA Res.">
        <title>Multiple hybrid de novo genome assembly of finger millet, an orphan allotetraploid crop.</title>
        <authorList>
            <person name="Hatakeyama M."/>
            <person name="Aluri S."/>
            <person name="Balachadran M.T."/>
            <person name="Sivarajan S.R."/>
            <person name="Patrignani A."/>
            <person name="Gruter S."/>
            <person name="Poveda L."/>
            <person name="Shimizu-Inatsugi R."/>
            <person name="Baeten J."/>
            <person name="Francoijs K.J."/>
            <person name="Nataraja K.N."/>
            <person name="Reddy Y.A.N."/>
            <person name="Phadnis S."/>
            <person name="Ravikumar R.L."/>
            <person name="Schlapbach R."/>
            <person name="Sreeman S.M."/>
            <person name="Shimizu K.K."/>
        </authorList>
    </citation>
    <scope>NUCLEOTIDE SEQUENCE</scope>
</reference>
<protein>
    <submittedName>
        <fullName evidence="12">Uncharacterized protein</fullName>
    </submittedName>
</protein>
<keyword evidence="13" id="KW-1185">Reference proteome</keyword>
<dbReference type="PANTHER" id="PTHR47953:SF19">
    <property type="entry name" value="OS06G0641600 PROTEIN"/>
    <property type="match status" value="1"/>
</dbReference>
<evidence type="ECO:0000256" key="3">
    <source>
        <dbReference type="ARBA" id="ARBA00010617"/>
    </source>
</evidence>
<dbReference type="InterPro" id="IPR001128">
    <property type="entry name" value="Cyt_P450"/>
</dbReference>
<evidence type="ECO:0000256" key="1">
    <source>
        <dbReference type="ARBA" id="ARBA00001971"/>
    </source>
</evidence>
<dbReference type="GO" id="GO:0004497">
    <property type="term" value="F:monooxygenase activity"/>
    <property type="evidence" value="ECO:0007669"/>
    <property type="project" value="UniProtKB-KW"/>
</dbReference>
<gene>
    <name evidence="12" type="primary">ga06694</name>
    <name evidence="12" type="ORF">PR202_ga06694</name>
</gene>
<dbReference type="Proteomes" id="UP001054889">
    <property type="component" value="Unassembled WGS sequence"/>
</dbReference>
<dbReference type="PANTHER" id="PTHR47953">
    <property type="entry name" value="OS08G0105600 PROTEIN"/>
    <property type="match status" value="1"/>
</dbReference>
<dbReference type="EMBL" id="BQKI01000003">
    <property type="protein sequence ID" value="GJM90416.1"/>
    <property type="molecule type" value="Genomic_DNA"/>
</dbReference>
<dbReference type="GO" id="GO:0016020">
    <property type="term" value="C:membrane"/>
    <property type="evidence" value="ECO:0007669"/>
    <property type="project" value="UniProtKB-SubCell"/>
</dbReference>
<organism evidence="12 13">
    <name type="scientific">Eleusine coracana subsp. coracana</name>
    <dbReference type="NCBI Taxonomy" id="191504"/>
    <lineage>
        <taxon>Eukaryota</taxon>
        <taxon>Viridiplantae</taxon>
        <taxon>Streptophyta</taxon>
        <taxon>Embryophyta</taxon>
        <taxon>Tracheophyta</taxon>
        <taxon>Spermatophyta</taxon>
        <taxon>Magnoliopsida</taxon>
        <taxon>Liliopsida</taxon>
        <taxon>Poales</taxon>
        <taxon>Poaceae</taxon>
        <taxon>PACMAD clade</taxon>
        <taxon>Chloridoideae</taxon>
        <taxon>Cynodonteae</taxon>
        <taxon>Eleusininae</taxon>
        <taxon>Eleusine</taxon>
    </lineage>
</organism>
<evidence type="ECO:0000256" key="11">
    <source>
        <dbReference type="ARBA" id="ARBA00023136"/>
    </source>
</evidence>
<evidence type="ECO:0000256" key="7">
    <source>
        <dbReference type="ARBA" id="ARBA00022989"/>
    </source>
</evidence>
<reference evidence="12" key="2">
    <citation type="submission" date="2021-12" db="EMBL/GenBank/DDBJ databases">
        <title>Resequencing data analysis of finger millet.</title>
        <authorList>
            <person name="Hatakeyama M."/>
            <person name="Aluri S."/>
            <person name="Balachadran M.T."/>
            <person name="Sivarajan S.R."/>
            <person name="Poveda L."/>
            <person name="Shimizu-Inatsugi R."/>
            <person name="Schlapbach R."/>
            <person name="Sreeman S.M."/>
            <person name="Shimizu K.K."/>
        </authorList>
    </citation>
    <scope>NUCLEOTIDE SEQUENCE</scope>
</reference>
<keyword evidence="6" id="KW-0479">Metal-binding</keyword>
<dbReference type="InterPro" id="IPR002401">
    <property type="entry name" value="Cyt_P450_E_grp-I"/>
</dbReference>
<dbReference type="InterPro" id="IPR036396">
    <property type="entry name" value="Cyt_P450_sf"/>
</dbReference>
<keyword evidence="10" id="KW-0503">Monooxygenase</keyword>
<evidence type="ECO:0000256" key="4">
    <source>
        <dbReference type="ARBA" id="ARBA00022617"/>
    </source>
</evidence>
<evidence type="ECO:0000256" key="10">
    <source>
        <dbReference type="ARBA" id="ARBA00023033"/>
    </source>
</evidence>
<keyword evidence="7" id="KW-1133">Transmembrane helix</keyword>
<dbReference type="SUPFAM" id="SSF48264">
    <property type="entry name" value="Cytochrome P450"/>
    <property type="match status" value="1"/>
</dbReference>
<dbReference type="GO" id="GO:0020037">
    <property type="term" value="F:heme binding"/>
    <property type="evidence" value="ECO:0007669"/>
    <property type="project" value="InterPro"/>
</dbReference>
<comment type="subcellular location">
    <subcellularLocation>
        <location evidence="2">Membrane</location>
        <topology evidence="2">Single-pass membrane protein</topology>
    </subcellularLocation>
</comment>
<keyword evidence="11" id="KW-0472">Membrane</keyword>
<evidence type="ECO:0000256" key="8">
    <source>
        <dbReference type="ARBA" id="ARBA00023002"/>
    </source>
</evidence>
<keyword evidence="5" id="KW-0812">Transmembrane</keyword>
<evidence type="ECO:0000313" key="13">
    <source>
        <dbReference type="Proteomes" id="UP001054889"/>
    </source>
</evidence>
<evidence type="ECO:0000256" key="9">
    <source>
        <dbReference type="ARBA" id="ARBA00023004"/>
    </source>
</evidence>
<comment type="caution">
    <text evidence="12">The sequence shown here is derived from an EMBL/GenBank/DDBJ whole genome shotgun (WGS) entry which is preliminary data.</text>
</comment>
<evidence type="ECO:0000256" key="6">
    <source>
        <dbReference type="ARBA" id="ARBA00022723"/>
    </source>
</evidence>
<keyword evidence="4" id="KW-0349">Heme</keyword>
<comment type="similarity">
    <text evidence="3">Belongs to the cytochrome P450 family.</text>
</comment>
<dbReference type="PRINTS" id="PR00463">
    <property type="entry name" value="EP450I"/>
</dbReference>
<keyword evidence="8" id="KW-0560">Oxidoreductase</keyword>
<evidence type="ECO:0000313" key="12">
    <source>
        <dbReference type="EMBL" id="GJM90416.1"/>
    </source>
</evidence>
<sequence length="94" mass="10887">MKSCKILGYNLPKGTMVLVNAWAIVRDPRYWEDSEEFKPERFESGTINFRGTDFEYIPFGAERRMWPGVAFAESTMEIVLAALLYHFDWSSLVG</sequence>
<dbReference type="Gene3D" id="1.10.630.10">
    <property type="entry name" value="Cytochrome P450"/>
    <property type="match status" value="1"/>
</dbReference>
<dbReference type="GO" id="GO:0005506">
    <property type="term" value="F:iron ion binding"/>
    <property type="evidence" value="ECO:0007669"/>
    <property type="project" value="InterPro"/>
</dbReference>
<proteinExistence type="inferred from homology"/>
<evidence type="ECO:0000256" key="5">
    <source>
        <dbReference type="ARBA" id="ARBA00022692"/>
    </source>
</evidence>
<dbReference type="AlphaFoldDB" id="A0AAV5BWL1"/>
<evidence type="ECO:0000256" key="2">
    <source>
        <dbReference type="ARBA" id="ARBA00004167"/>
    </source>
</evidence>
<keyword evidence="9" id="KW-0408">Iron</keyword>
<dbReference type="InterPro" id="IPR052306">
    <property type="entry name" value="CYP450_71D"/>
</dbReference>
<dbReference type="GO" id="GO:0016705">
    <property type="term" value="F:oxidoreductase activity, acting on paired donors, with incorporation or reduction of molecular oxygen"/>
    <property type="evidence" value="ECO:0007669"/>
    <property type="project" value="InterPro"/>
</dbReference>
<accession>A0AAV5BWL1</accession>
<dbReference type="Pfam" id="PF00067">
    <property type="entry name" value="p450"/>
    <property type="match status" value="1"/>
</dbReference>